<dbReference type="RefSeq" id="XP_016976534.1">
    <property type="nucleotide sequence ID" value="XM_017121045.1"/>
</dbReference>
<dbReference type="EnsemblMetazoa" id="XM_017121045.1">
    <property type="protein sequence ID" value="XP_016976534.1"/>
    <property type="gene ID" value="LOC108042649"/>
</dbReference>
<dbReference type="GeneID" id="108042649"/>
<evidence type="ECO:0000313" key="3">
    <source>
        <dbReference type="Proteomes" id="UP001652680"/>
    </source>
</evidence>
<keyword evidence="3" id="KW-1185">Reference proteome</keyword>
<dbReference type="AlphaFoldDB" id="A0A6P4EIY0"/>
<reference evidence="3" key="1">
    <citation type="journal article" date="2021" name="Elife">
        <title>Highly contiguous assemblies of 101 drosophilid genomes.</title>
        <authorList>
            <person name="Kim B.Y."/>
            <person name="Wang J.R."/>
            <person name="Miller D.E."/>
            <person name="Barmina O."/>
            <person name="Delaney E."/>
            <person name="Thompson A."/>
            <person name="Comeault A.A."/>
            <person name="Peede D."/>
            <person name="D'Agostino E.R."/>
            <person name="Pelaez J."/>
            <person name="Aguilar J.M."/>
            <person name="Haji D."/>
            <person name="Matsunaga T."/>
            <person name="Armstrong E.E."/>
            <person name="Zych M."/>
            <person name="Ogawa Y."/>
            <person name="Stamenkovic-Radak M."/>
            <person name="Jelic M."/>
            <person name="Veselinovic M.S."/>
            <person name="Tanaskovic M."/>
            <person name="Eric P."/>
            <person name="Gao J.J."/>
            <person name="Katoh T.K."/>
            <person name="Toda M.J."/>
            <person name="Watabe H."/>
            <person name="Watada M."/>
            <person name="Davis J.S."/>
            <person name="Moyle L.C."/>
            <person name="Manoli G."/>
            <person name="Bertolini E."/>
            <person name="Kostal V."/>
            <person name="Hawley R.S."/>
            <person name="Takahashi A."/>
            <person name="Jones C.D."/>
            <person name="Price D.K."/>
            <person name="Whiteman N."/>
            <person name="Kopp A."/>
            <person name="Matute D.R."/>
            <person name="Petrov D.A."/>
        </authorList>
    </citation>
    <scope>NUCLEOTIDE SEQUENCE [LARGE SCALE GENOMIC DNA]</scope>
</reference>
<feature type="region of interest" description="Disordered" evidence="1">
    <location>
        <begin position="138"/>
        <end position="180"/>
    </location>
</feature>
<reference evidence="2" key="3">
    <citation type="submission" date="2025-05" db="UniProtKB">
        <authorList>
            <consortium name="EnsemblMetazoa"/>
        </authorList>
    </citation>
    <scope>IDENTIFICATION</scope>
</reference>
<evidence type="ECO:0000313" key="4">
    <source>
        <dbReference type="RefSeq" id="XP_016976534.1"/>
    </source>
</evidence>
<gene>
    <name evidence="4" type="primary">LOC108042649</name>
    <name evidence="2" type="synonym">108042649</name>
</gene>
<reference evidence="4" key="2">
    <citation type="submission" date="2025-04" db="UniProtKB">
        <authorList>
            <consortium name="RefSeq"/>
        </authorList>
    </citation>
    <scope>IDENTIFICATION</scope>
</reference>
<proteinExistence type="predicted"/>
<accession>A0A6P4EIY0</accession>
<dbReference type="OrthoDB" id="7866866at2759"/>
<protein>
    <submittedName>
        <fullName evidence="4">Uncharacterized protein LOC108042649</fullName>
    </submittedName>
</protein>
<dbReference type="Proteomes" id="UP001652680">
    <property type="component" value="Unassembled WGS sequence"/>
</dbReference>
<evidence type="ECO:0000256" key="1">
    <source>
        <dbReference type="SAM" id="MobiDB-lite"/>
    </source>
</evidence>
<organism evidence="4">
    <name type="scientific">Drosophila rhopaloa</name>
    <name type="common">Fruit fly</name>
    <dbReference type="NCBI Taxonomy" id="1041015"/>
    <lineage>
        <taxon>Eukaryota</taxon>
        <taxon>Metazoa</taxon>
        <taxon>Ecdysozoa</taxon>
        <taxon>Arthropoda</taxon>
        <taxon>Hexapoda</taxon>
        <taxon>Insecta</taxon>
        <taxon>Pterygota</taxon>
        <taxon>Neoptera</taxon>
        <taxon>Endopterygota</taxon>
        <taxon>Diptera</taxon>
        <taxon>Brachycera</taxon>
        <taxon>Muscomorpha</taxon>
        <taxon>Ephydroidea</taxon>
        <taxon>Drosophilidae</taxon>
        <taxon>Drosophila</taxon>
        <taxon>Sophophora</taxon>
    </lineage>
</organism>
<sequence length="180" mass="21256">MAARSEMDLEDNLDSSTSSQISKSKESSSALGNKRVLYTPFKLFFRDFLIREGRNPERNSSKKLLKKALKAWRQMEPRKKLLYQIMMRVQIAKERKVRELALKKNPKDKPMQDGIESIEKRKLKRKVILVVPSLRSMRPRMVARRPTPLPSPQKREKNRSKRLPKYVPYRQKKQAPLLKL</sequence>
<feature type="region of interest" description="Disordered" evidence="1">
    <location>
        <begin position="1"/>
        <end position="30"/>
    </location>
</feature>
<name>A0A6P4EIY0_DRORH</name>
<evidence type="ECO:0000313" key="2">
    <source>
        <dbReference type="EnsemblMetazoa" id="XP_016976534.1"/>
    </source>
</evidence>